<dbReference type="AlphaFoldDB" id="A0A5C3NA77"/>
<organism evidence="2 3">
    <name type="scientific">Heliocybe sulcata</name>
    <dbReference type="NCBI Taxonomy" id="5364"/>
    <lineage>
        <taxon>Eukaryota</taxon>
        <taxon>Fungi</taxon>
        <taxon>Dikarya</taxon>
        <taxon>Basidiomycota</taxon>
        <taxon>Agaricomycotina</taxon>
        <taxon>Agaricomycetes</taxon>
        <taxon>Gloeophyllales</taxon>
        <taxon>Gloeophyllaceae</taxon>
        <taxon>Heliocybe</taxon>
    </lineage>
</organism>
<reference evidence="2 3" key="1">
    <citation type="journal article" date="2019" name="Nat. Ecol. Evol.">
        <title>Megaphylogeny resolves global patterns of mushroom evolution.</title>
        <authorList>
            <person name="Varga T."/>
            <person name="Krizsan K."/>
            <person name="Foldi C."/>
            <person name="Dima B."/>
            <person name="Sanchez-Garcia M."/>
            <person name="Sanchez-Ramirez S."/>
            <person name="Szollosi G.J."/>
            <person name="Szarkandi J.G."/>
            <person name="Papp V."/>
            <person name="Albert L."/>
            <person name="Andreopoulos W."/>
            <person name="Angelini C."/>
            <person name="Antonin V."/>
            <person name="Barry K.W."/>
            <person name="Bougher N.L."/>
            <person name="Buchanan P."/>
            <person name="Buyck B."/>
            <person name="Bense V."/>
            <person name="Catcheside P."/>
            <person name="Chovatia M."/>
            <person name="Cooper J."/>
            <person name="Damon W."/>
            <person name="Desjardin D."/>
            <person name="Finy P."/>
            <person name="Geml J."/>
            <person name="Haridas S."/>
            <person name="Hughes K."/>
            <person name="Justo A."/>
            <person name="Karasinski D."/>
            <person name="Kautmanova I."/>
            <person name="Kiss B."/>
            <person name="Kocsube S."/>
            <person name="Kotiranta H."/>
            <person name="LaButti K.M."/>
            <person name="Lechner B.E."/>
            <person name="Liimatainen K."/>
            <person name="Lipzen A."/>
            <person name="Lukacs Z."/>
            <person name="Mihaltcheva S."/>
            <person name="Morgado L.N."/>
            <person name="Niskanen T."/>
            <person name="Noordeloos M.E."/>
            <person name="Ohm R.A."/>
            <person name="Ortiz-Santana B."/>
            <person name="Ovrebo C."/>
            <person name="Racz N."/>
            <person name="Riley R."/>
            <person name="Savchenko A."/>
            <person name="Shiryaev A."/>
            <person name="Soop K."/>
            <person name="Spirin V."/>
            <person name="Szebenyi C."/>
            <person name="Tomsovsky M."/>
            <person name="Tulloss R.E."/>
            <person name="Uehling J."/>
            <person name="Grigoriev I.V."/>
            <person name="Vagvolgyi C."/>
            <person name="Papp T."/>
            <person name="Martin F.M."/>
            <person name="Miettinen O."/>
            <person name="Hibbett D.S."/>
            <person name="Nagy L.G."/>
        </authorList>
    </citation>
    <scope>NUCLEOTIDE SEQUENCE [LARGE SCALE GENOMIC DNA]</scope>
    <source>
        <strain evidence="2 3">OMC1185</strain>
    </source>
</reference>
<feature type="region of interest" description="Disordered" evidence="1">
    <location>
        <begin position="88"/>
        <end position="126"/>
    </location>
</feature>
<evidence type="ECO:0000313" key="2">
    <source>
        <dbReference type="EMBL" id="TFK50741.1"/>
    </source>
</evidence>
<name>A0A5C3NA77_9AGAM</name>
<proteinExistence type="predicted"/>
<keyword evidence="3" id="KW-1185">Reference proteome</keyword>
<gene>
    <name evidence="2" type="ORF">OE88DRAFT_172450</name>
</gene>
<dbReference type="EMBL" id="ML213512">
    <property type="protein sequence ID" value="TFK50741.1"/>
    <property type="molecule type" value="Genomic_DNA"/>
</dbReference>
<evidence type="ECO:0000256" key="1">
    <source>
        <dbReference type="SAM" id="MobiDB-lite"/>
    </source>
</evidence>
<evidence type="ECO:0000313" key="3">
    <source>
        <dbReference type="Proteomes" id="UP000305948"/>
    </source>
</evidence>
<protein>
    <submittedName>
        <fullName evidence="2">Uncharacterized protein</fullName>
    </submittedName>
</protein>
<accession>A0A5C3NA77</accession>
<dbReference type="Proteomes" id="UP000305948">
    <property type="component" value="Unassembled WGS sequence"/>
</dbReference>
<sequence length="203" mass="21765">MQLDDLDHVGALYTFPIDKGWALVQQSPASPALHPSPTPTLCDDLKCPDQVSHKLESSQSPYQPPDALGENINIDVLADTFTHLSVTEPCDNGSDRARLPTSPSAFSLPTSHRPAPPHPRSSSKSSELVETLTSLHLRDNWWTPPSIPGHRSSEPAAVPKSAAPTTAATAFYLPILRVRPPRLGSIVVGACPLLLGTDMGFVL</sequence>